<protein>
    <submittedName>
        <fullName evidence="2">Type 1 glutamine amidotransferase</fullName>
    </submittedName>
</protein>
<organism evidence="2 3">
    <name type="scientific">Fodinicola feengrottensis</name>
    <dbReference type="NCBI Taxonomy" id="435914"/>
    <lineage>
        <taxon>Bacteria</taxon>
        <taxon>Bacillati</taxon>
        <taxon>Actinomycetota</taxon>
        <taxon>Actinomycetes</taxon>
        <taxon>Mycobacteriales</taxon>
        <taxon>Fodinicola</taxon>
    </lineage>
</organism>
<dbReference type="InterPro" id="IPR044992">
    <property type="entry name" value="ChyE-like"/>
</dbReference>
<dbReference type="Pfam" id="PF00117">
    <property type="entry name" value="GATase"/>
    <property type="match status" value="1"/>
</dbReference>
<evidence type="ECO:0000259" key="1">
    <source>
        <dbReference type="Pfam" id="PF00117"/>
    </source>
</evidence>
<evidence type="ECO:0000313" key="2">
    <source>
        <dbReference type="EMBL" id="GAA1665509.1"/>
    </source>
</evidence>
<comment type="caution">
    <text evidence="2">The sequence shown here is derived from an EMBL/GenBank/DDBJ whole genome shotgun (WGS) entry which is preliminary data.</text>
</comment>
<accession>A0ABN2G5Y3</accession>
<dbReference type="RefSeq" id="WP_344308176.1">
    <property type="nucleotide sequence ID" value="NZ_BAAANY010000005.1"/>
</dbReference>
<reference evidence="2 3" key="1">
    <citation type="journal article" date="2019" name="Int. J. Syst. Evol. Microbiol.">
        <title>The Global Catalogue of Microorganisms (GCM) 10K type strain sequencing project: providing services to taxonomists for standard genome sequencing and annotation.</title>
        <authorList>
            <consortium name="The Broad Institute Genomics Platform"/>
            <consortium name="The Broad Institute Genome Sequencing Center for Infectious Disease"/>
            <person name="Wu L."/>
            <person name="Ma J."/>
        </authorList>
    </citation>
    <scope>NUCLEOTIDE SEQUENCE [LARGE SCALE GENOMIC DNA]</scope>
    <source>
        <strain evidence="2 3">JCM 14718</strain>
    </source>
</reference>
<gene>
    <name evidence="2" type="ORF">GCM10009765_13820</name>
</gene>
<keyword evidence="2" id="KW-0315">Glutamine amidotransferase</keyword>
<dbReference type="SUPFAM" id="SSF52317">
    <property type="entry name" value="Class I glutamine amidotransferase-like"/>
    <property type="match status" value="1"/>
</dbReference>
<dbReference type="InterPro" id="IPR029062">
    <property type="entry name" value="Class_I_gatase-like"/>
</dbReference>
<name>A0ABN2G5Y3_9ACTN</name>
<dbReference type="CDD" id="cd01741">
    <property type="entry name" value="GATase1_1"/>
    <property type="match status" value="1"/>
</dbReference>
<evidence type="ECO:0000313" key="3">
    <source>
        <dbReference type="Proteomes" id="UP001500618"/>
    </source>
</evidence>
<sequence length="258" mass="27721">MTTSPLLVVENDPSDGPGRLGDWLTGAGLELDLVRPHAGDPLPADLAAHSGMLVLGGAQDAFATPDPATKTQWFPELSALMRTARQDRRPVLGVCLGGQLVARAFGGRVARAENGGDIGPRLVGKRDRAESDPLFGPMPLAPDVLQFHTDEVVLLPPDAVLLAASPRCPHEAFRVGDRVWGLQFHIECDKEMLAGWIAEDAERVAAIGWEPDELLERFVSVLDDVQEAWQPFAERFAAVVRGELTAGRPGLPILGADH</sequence>
<dbReference type="InterPro" id="IPR017926">
    <property type="entry name" value="GATASE"/>
</dbReference>
<dbReference type="EMBL" id="BAAANY010000005">
    <property type="protein sequence ID" value="GAA1665509.1"/>
    <property type="molecule type" value="Genomic_DNA"/>
</dbReference>
<dbReference type="Gene3D" id="3.40.50.880">
    <property type="match status" value="1"/>
</dbReference>
<feature type="domain" description="Glutamine amidotransferase" evidence="1">
    <location>
        <begin position="72"/>
        <end position="187"/>
    </location>
</feature>
<keyword evidence="3" id="KW-1185">Reference proteome</keyword>
<dbReference type="PANTHER" id="PTHR42695">
    <property type="entry name" value="GLUTAMINE AMIDOTRANSFERASE YLR126C-RELATED"/>
    <property type="match status" value="1"/>
</dbReference>
<dbReference type="PANTHER" id="PTHR42695:SF5">
    <property type="entry name" value="GLUTAMINE AMIDOTRANSFERASE YLR126C-RELATED"/>
    <property type="match status" value="1"/>
</dbReference>
<proteinExistence type="predicted"/>
<dbReference type="PROSITE" id="PS51273">
    <property type="entry name" value="GATASE_TYPE_1"/>
    <property type="match status" value="1"/>
</dbReference>
<dbReference type="Proteomes" id="UP001500618">
    <property type="component" value="Unassembled WGS sequence"/>
</dbReference>